<dbReference type="AlphaFoldDB" id="A0AAV4WM49"/>
<sequence length="158" mass="18524">MEWDGRVESNSSGKLLRKPGNEFTICQRNDGEIVDGASKCQLQFRKYYERRKYEKKTCKWKCAKGENQSTQKINKFAVIKQKTFANTRAVSGGIKCRRRLWGHETPRLTHYVRLTTAEITFRHHHHSLEHTTTPLSPQKNSPSDPCFRFRNVNLQEID</sequence>
<keyword evidence="2" id="KW-1185">Reference proteome</keyword>
<organism evidence="1 2">
    <name type="scientific">Caerostris extrusa</name>
    <name type="common">Bark spider</name>
    <name type="synonym">Caerostris bankana</name>
    <dbReference type="NCBI Taxonomy" id="172846"/>
    <lineage>
        <taxon>Eukaryota</taxon>
        <taxon>Metazoa</taxon>
        <taxon>Ecdysozoa</taxon>
        <taxon>Arthropoda</taxon>
        <taxon>Chelicerata</taxon>
        <taxon>Arachnida</taxon>
        <taxon>Araneae</taxon>
        <taxon>Araneomorphae</taxon>
        <taxon>Entelegynae</taxon>
        <taxon>Araneoidea</taxon>
        <taxon>Araneidae</taxon>
        <taxon>Caerostris</taxon>
    </lineage>
</organism>
<accession>A0AAV4WM49</accession>
<dbReference type="EMBL" id="BPLR01016326">
    <property type="protein sequence ID" value="GIY83026.1"/>
    <property type="molecule type" value="Genomic_DNA"/>
</dbReference>
<dbReference type="Proteomes" id="UP001054945">
    <property type="component" value="Unassembled WGS sequence"/>
</dbReference>
<protein>
    <submittedName>
        <fullName evidence="1">Uncharacterized protein</fullName>
    </submittedName>
</protein>
<comment type="caution">
    <text evidence="1">The sequence shown here is derived from an EMBL/GenBank/DDBJ whole genome shotgun (WGS) entry which is preliminary data.</text>
</comment>
<reference evidence="1 2" key="1">
    <citation type="submission" date="2021-06" db="EMBL/GenBank/DDBJ databases">
        <title>Caerostris extrusa draft genome.</title>
        <authorList>
            <person name="Kono N."/>
            <person name="Arakawa K."/>
        </authorList>
    </citation>
    <scope>NUCLEOTIDE SEQUENCE [LARGE SCALE GENOMIC DNA]</scope>
</reference>
<proteinExistence type="predicted"/>
<gene>
    <name evidence="1" type="ORF">CEXT_178051</name>
</gene>
<evidence type="ECO:0000313" key="2">
    <source>
        <dbReference type="Proteomes" id="UP001054945"/>
    </source>
</evidence>
<name>A0AAV4WM49_CAEEX</name>
<evidence type="ECO:0000313" key="1">
    <source>
        <dbReference type="EMBL" id="GIY83026.1"/>
    </source>
</evidence>